<dbReference type="InterPro" id="IPR001680">
    <property type="entry name" value="WD40_rpt"/>
</dbReference>
<dbReference type="PROSITE" id="PS50294">
    <property type="entry name" value="WD_REPEATS_REGION"/>
    <property type="match status" value="1"/>
</dbReference>
<dbReference type="GO" id="GO:0005634">
    <property type="term" value="C:nucleus"/>
    <property type="evidence" value="ECO:0007669"/>
    <property type="project" value="TreeGrafter"/>
</dbReference>
<dbReference type="InterPro" id="IPR015943">
    <property type="entry name" value="WD40/YVTN_repeat-like_dom_sf"/>
</dbReference>
<sequence>QSSNQLLQQEKPGTGNMPVDGGMPNSFGATDQSTKKRKKPGSSSGRANSSGTGNTAGPSPGSAPSTPSTHTPGDPMPVPQLQQNGVSAKPLVMFGSDGTGSLTSTANPLGDVDRLLEEGLDENVESFLSQDDMDPRDTLGRCMDASKGFGFAEVAKARASASKVVCCHFSSDGKLLATGGHDKKVLLWCTDPLKPKSSLEEHSFLITDVRFSPSMSRLATSSFDKTVRVWDADNVYSLAFVSSFVYSLAFVSSFQCISRTKILH</sequence>
<evidence type="ECO:0000256" key="2">
    <source>
        <dbReference type="ARBA" id="ARBA00022737"/>
    </source>
</evidence>
<feature type="repeat" description="WD" evidence="3">
    <location>
        <begin position="199"/>
        <end position="234"/>
    </location>
</feature>
<keyword evidence="1 3" id="KW-0853">WD repeat</keyword>
<dbReference type="Proteomes" id="UP000015105">
    <property type="component" value="Chromosome 3D"/>
</dbReference>
<evidence type="ECO:0000256" key="1">
    <source>
        <dbReference type="ARBA" id="ARBA00022574"/>
    </source>
</evidence>
<evidence type="ECO:0000256" key="4">
    <source>
        <dbReference type="SAM" id="MobiDB-lite"/>
    </source>
</evidence>
<reference evidence="5" key="5">
    <citation type="journal article" date="2021" name="G3 (Bethesda)">
        <title>Aegilops tauschii genome assembly Aet v5.0 features greater sequence contiguity and improved annotation.</title>
        <authorList>
            <person name="Wang L."/>
            <person name="Zhu T."/>
            <person name="Rodriguez J.C."/>
            <person name="Deal K.R."/>
            <person name="Dubcovsky J."/>
            <person name="McGuire P.E."/>
            <person name="Lux T."/>
            <person name="Spannagl M."/>
            <person name="Mayer K.F.X."/>
            <person name="Baldrich P."/>
            <person name="Meyers B.C."/>
            <person name="Huo N."/>
            <person name="Gu Y.Q."/>
            <person name="Zhou H."/>
            <person name="Devos K.M."/>
            <person name="Bennetzen J.L."/>
            <person name="Unver T."/>
            <person name="Budak H."/>
            <person name="Gulick P.J."/>
            <person name="Galiba G."/>
            <person name="Kalapos B."/>
            <person name="Nelson D.R."/>
            <person name="Li P."/>
            <person name="You F.M."/>
            <person name="Luo M.C."/>
            <person name="Dvorak J."/>
        </authorList>
    </citation>
    <scope>NUCLEOTIDE SEQUENCE [LARGE SCALE GENOMIC DNA]</scope>
    <source>
        <strain evidence="5">cv. AL8/78</strain>
    </source>
</reference>
<dbReference type="EnsemblPlants" id="AET3Gv20536000.6">
    <property type="protein sequence ID" value="AET3Gv20536000.6"/>
    <property type="gene ID" value="AET3Gv20536000"/>
</dbReference>
<dbReference type="SMART" id="SM00320">
    <property type="entry name" value="WD40"/>
    <property type="match status" value="2"/>
</dbReference>
<feature type="repeat" description="WD" evidence="3">
    <location>
        <begin position="157"/>
        <end position="188"/>
    </location>
</feature>
<name>A0A453F0T3_AEGTS</name>
<reference evidence="6" key="2">
    <citation type="journal article" date="2017" name="Nat. Plants">
        <title>The Aegilops tauschii genome reveals multiple impacts of transposons.</title>
        <authorList>
            <person name="Zhao G."/>
            <person name="Zou C."/>
            <person name="Li K."/>
            <person name="Wang K."/>
            <person name="Li T."/>
            <person name="Gao L."/>
            <person name="Zhang X."/>
            <person name="Wang H."/>
            <person name="Yang Z."/>
            <person name="Liu X."/>
            <person name="Jiang W."/>
            <person name="Mao L."/>
            <person name="Kong X."/>
            <person name="Jiao Y."/>
            <person name="Jia J."/>
        </authorList>
    </citation>
    <scope>NUCLEOTIDE SEQUENCE [LARGE SCALE GENOMIC DNA]</scope>
    <source>
        <strain evidence="6">cv. AL8/78</strain>
    </source>
</reference>
<reference evidence="5" key="4">
    <citation type="submission" date="2019-03" db="UniProtKB">
        <authorList>
            <consortium name="EnsemblPlants"/>
        </authorList>
    </citation>
    <scope>IDENTIFICATION</scope>
</reference>
<dbReference type="PANTHER" id="PTHR45093:SF5">
    <property type="entry name" value="LEUNIG"/>
    <property type="match status" value="1"/>
</dbReference>
<accession>A0A453F0T3</accession>
<reference evidence="6" key="1">
    <citation type="journal article" date="2014" name="Science">
        <title>Ancient hybridizations among the ancestral genomes of bread wheat.</title>
        <authorList>
            <consortium name="International Wheat Genome Sequencing Consortium,"/>
            <person name="Marcussen T."/>
            <person name="Sandve S.R."/>
            <person name="Heier L."/>
            <person name="Spannagl M."/>
            <person name="Pfeifer M."/>
            <person name="Jakobsen K.S."/>
            <person name="Wulff B.B."/>
            <person name="Steuernagel B."/>
            <person name="Mayer K.F."/>
            <person name="Olsen O.A."/>
        </authorList>
    </citation>
    <scope>NUCLEOTIDE SEQUENCE [LARGE SCALE GENOMIC DNA]</scope>
    <source>
        <strain evidence="6">cv. AL8/78</strain>
    </source>
</reference>
<proteinExistence type="predicted"/>
<dbReference type="Gramene" id="AET3Gv20536000.6">
    <property type="protein sequence ID" value="AET3Gv20536000.6"/>
    <property type="gene ID" value="AET3Gv20536000"/>
</dbReference>
<feature type="compositionally biased region" description="Low complexity" evidence="4">
    <location>
        <begin position="53"/>
        <end position="73"/>
    </location>
</feature>
<dbReference type="InterPro" id="IPR036322">
    <property type="entry name" value="WD40_repeat_dom_sf"/>
</dbReference>
<feature type="region of interest" description="Disordered" evidence="4">
    <location>
        <begin position="1"/>
        <end position="82"/>
    </location>
</feature>
<evidence type="ECO:0000256" key="3">
    <source>
        <dbReference type="PROSITE-ProRule" id="PRU00221"/>
    </source>
</evidence>
<dbReference type="InterPro" id="IPR019775">
    <property type="entry name" value="WD40_repeat_CS"/>
</dbReference>
<dbReference type="PANTHER" id="PTHR45093">
    <property type="entry name" value="TRANSCRIPTION ACTIVATOR MSS11"/>
    <property type="match status" value="1"/>
</dbReference>
<keyword evidence="6" id="KW-1185">Reference proteome</keyword>
<dbReference type="Gene3D" id="2.130.10.10">
    <property type="entry name" value="YVTN repeat-like/Quinoprotein amine dehydrogenase"/>
    <property type="match status" value="1"/>
</dbReference>
<dbReference type="AlphaFoldDB" id="A0A453F0T3"/>
<dbReference type="SUPFAM" id="SSF50978">
    <property type="entry name" value="WD40 repeat-like"/>
    <property type="match status" value="1"/>
</dbReference>
<protein>
    <submittedName>
        <fullName evidence="5">Uncharacterized protein</fullName>
    </submittedName>
</protein>
<reference evidence="5" key="3">
    <citation type="journal article" date="2017" name="Nature">
        <title>Genome sequence of the progenitor of the wheat D genome Aegilops tauschii.</title>
        <authorList>
            <person name="Luo M.C."/>
            <person name="Gu Y.Q."/>
            <person name="Puiu D."/>
            <person name="Wang H."/>
            <person name="Twardziok S.O."/>
            <person name="Deal K.R."/>
            <person name="Huo N."/>
            <person name="Zhu T."/>
            <person name="Wang L."/>
            <person name="Wang Y."/>
            <person name="McGuire P.E."/>
            <person name="Liu S."/>
            <person name="Long H."/>
            <person name="Ramasamy R.K."/>
            <person name="Rodriguez J.C."/>
            <person name="Van S.L."/>
            <person name="Yuan L."/>
            <person name="Wang Z."/>
            <person name="Xia Z."/>
            <person name="Xiao L."/>
            <person name="Anderson O.D."/>
            <person name="Ouyang S."/>
            <person name="Liang Y."/>
            <person name="Zimin A.V."/>
            <person name="Pertea G."/>
            <person name="Qi P."/>
            <person name="Bennetzen J.L."/>
            <person name="Dai X."/>
            <person name="Dawson M.W."/>
            <person name="Muller H.G."/>
            <person name="Kugler K."/>
            <person name="Rivarola-Duarte L."/>
            <person name="Spannagl M."/>
            <person name="Mayer K.F.X."/>
            <person name="Lu F.H."/>
            <person name="Bevan M.W."/>
            <person name="Leroy P."/>
            <person name="Li P."/>
            <person name="You F.M."/>
            <person name="Sun Q."/>
            <person name="Liu Z."/>
            <person name="Lyons E."/>
            <person name="Wicker T."/>
            <person name="Salzberg S.L."/>
            <person name="Devos K.M."/>
            <person name="Dvorak J."/>
        </authorList>
    </citation>
    <scope>NUCLEOTIDE SEQUENCE [LARGE SCALE GENOMIC DNA]</scope>
    <source>
        <strain evidence="5">cv. AL8/78</strain>
    </source>
</reference>
<dbReference type="PROSITE" id="PS00678">
    <property type="entry name" value="WD_REPEATS_1"/>
    <property type="match status" value="1"/>
</dbReference>
<evidence type="ECO:0000313" key="5">
    <source>
        <dbReference type="EnsemblPlants" id="AET3Gv20536000.6"/>
    </source>
</evidence>
<dbReference type="PROSITE" id="PS50082">
    <property type="entry name" value="WD_REPEATS_2"/>
    <property type="match status" value="2"/>
</dbReference>
<evidence type="ECO:0000313" key="6">
    <source>
        <dbReference type="Proteomes" id="UP000015105"/>
    </source>
</evidence>
<organism evidence="5 6">
    <name type="scientific">Aegilops tauschii subsp. strangulata</name>
    <name type="common">Goatgrass</name>
    <dbReference type="NCBI Taxonomy" id="200361"/>
    <lineage>
        <taxon>Eukaryota</taxon>
        <taxon>Viridiplantae</taxon>
        <taxon>Streptophyta</taxon>
        <taxon>Embryophyta</taxon>
        <taxon>Tracheophyta</taxon>
        <taxon>Spermatophyta</taxon>
        <taxon>Magnoliopsida</taxon>
        <taxon>Liliopsida</taxon>
        <taxon>Poales</taxon>
        <taxon>Poaceae</taxon>
        <taxon>BOP clade</taxon>
        <taxon>Pooideae</taxon>
        <taxon>Triticodae</taxon>
        <taxon>Triticeae</taxon>
        <taxon>Triticinae</taxon>
        <taxon>Aegilops</taxon>
    </lineage>
</organism>
<keyword evidence="2" id="KW-0677">Repeat</keyword>
<dbReference type="Pfam" id="PF00400">
    <property type="entry name" value="WD40"/>
    <property type="match status" value="2"/>
</dbReference>